<dbReference type="GO" id="GO:0005829">
    <property type="term" value="C:cytosol"/>
    <property type="evidence" value="ECO:0007669"/>
    <property type="project" value="TreeGrafter"/>
</dbReference>
<dbReference type="Proteomes" id="UP000067625">
    <property type="component" value="Chromosome"/>
</dbReference>
<protein>
    <submittedName>
        <fullName evidence="6">LysR family transcriptional regulator</fullName>
    </submittedName>
</protein>
<sequence>MDIRSIKTFQTIVKYGSFNKAASELKYAQSTITTHIKKLESDLGTKLFEREKGLHLTQAGKLLNRKGELLLKDFENLQEAMSELINGESGMIRIGAMEPTASYRIPNLLKPFIKAFPKIQVSIQIENSKTLSKMVKSDEIDLAICTAPDLSSGMHFTPLFSESIALLIPENEQLGGQETITLKDIENEEILITTAVCPFRRNLEKQMIDKGIRPNYQMEISHMPALKFYAQAGFGIAAVPLITVTPPPEGTVVREISDFRKALTVGMLRNEERSYTGKAMESLIQLLTENLATEKLE</sequence>
<keyword evidence="7" id="KW-1185">Reference proteome</keyword>
<evidence type="ECO:0000259" key="5">
    <source>
        <dbReference type="PROSITE" id="PS50931"/>
    </source>
</evidence>
<comment type="similarity">
    <text evidence="1">Belongs to the LysR transcriptional regulatory family.</text>
</comment>
<dbReference type="PANTHER" id="PTHR30419:SF25">
    <property type="entry name" value="HTH-TYPE TRANSCRIPTIONAL REGULATOR YTLI"/>
    <property type="match status" value="1"/>
</dbReference>
<dbReference type="Gene3D" id="1.10.10.10">
    <property type="entry name" value="Winged helix-like DNA-binding domain superfamily/Winged helix DNA-binding domain"/>
    <property type="match status" value="1"/>
</dbReference>
<accession>A0A0M4FH17</accession>
<dbReference type="InterPro" id="IPR005119">
    <property type="entry name" value="LysR_subst-bd"/>
</dbReference>
<evidence type="ECO:0000256" key="4">
    <source>
        <dbReference type="ARBA" id="ARBA00023163"/>
    </source>
</evidence>
<dbReference type="InterPro" id="IPR050950">
    <property type="entry name" value="HTH-type_LysR_regulators"/>
</dbReference>
<dbReference type="AlphaFoldDB" id="A0A0M4FH17"/>
<gene>
    <name evidence="6" type="ORF">AM592_00550</name>
</gene>
<keyword evidence="4" id="KW-0804">Transcription</keyword>
<reference evidence="7" key="1">
    <citation type="submission" date="2015-08" db="EMBL/GenBank/DDBJ databases">
        <title>Genome sequencing project for genomic taxonomy and phylogenomics of Bacillus-like bacteria.</title>
        <authorList>
            <person name="Liu B."/>
            <person name="Wang J."/>
            <person name="Zhu Y."/>
            <person name="Liu G."/>
            <person name="Chen Q."/>
            <person name="Chen Z."/>
            <person name="Lan J."/>
            <person name="Che J."/>
            <person name="Ge C."/>
            <person name="Shi H."/>
            <person name="Pan Z."/>
            <person name="Liu X."/>
        </authorList>
    </citation>
    <scope>NUCLEOTIDE SEQUENCE [LARGE SCALE GENOMIC DNA]</scope>
    <source>
        <strain evidence="7">FJAT-4402</strain>
    </source>
</reference>
<evidence type="ECO:0000313" key="6">
    <source>
        <dbReference type="EMBL" id="ALC80254.1"/>
    </source>
</evidence>
<dbReference type="EMBL" id="CP012600">
    <property type="protein sequence ID" value="ALC80254.1"/>
    <property type="molecule type" value="Genomic_DNA"/>
</dbReference>
<dbReference type="GO" id="GO:0003700">
    <property type="term" value="F:DNA-binding transcription factor activity"/>
    <property type="evidence" value="ECO:0007669"/>
    <property type="project" value="InterPro"/>
</dbReference>
<dbReference type="RefSeq" id="WP_053601977.1">
    <property type="nucleotide sequence ID" value="NZ_CP012600.1"/>
</dbReference>
<dbReference type="PROSITE" id="PS50931">
    <property type="entry name" value="HTH_LYSR"/>
    <property type="match status" value="1"/>
</dbReference>
<dbReference type="InterPro" id="IPR036388">
    <property type="entry name" value="WH-like_DNA-bd_sf"/>
</dbReference>
<dbReference type="Pfam" id="PF00126">
    <property type="entry name" value="HTH_1"/>
    <property type="match status" value="1"/>
</dbReference>
<dbReference type="PANTHER" id="PTHR30419">
    <property type="entry name" value="HTH-TYPE TRANSCRIPTIONAL REGULATOR YBHD"/>
    <property type="match status" value="1"/>
</dbReference>
<evidence type="ECO:0000313" key="7">
    <source>
        <dbReference type="Proteomes" id="UP000067625"/>
    </source>
</evidence>
<dbReference type="InterPro" id="IPR000847">
    <property type="entry name" value="LysR_HTH_N"/>
</dbReference>
<proteinExistence type="inferred from homology"/>
<dbReference type="Pfam" id="PF03466">
    <property type="entry name" value="LysR_substrate"/>
    <property type="match status" value="1"/>
</dbReference>
<dbReference type="FunFam" id="1.10.10.10:FF:000001">
    <property type="entry name" value="LysR family transcriptional regulator"/>
    <property type="match status" value="1"/>
</dbReference>
<dbReference type="SUPFAM" id="SSF46785">
    <property type="entry name" value="Winged helix' DNA-binding domain"/>
    <property type="match status" value="1"/>
</dbReference>
<evidence type="ECO:0000256" key="1">
    <source>
        <dbReference type="ARBA" id="ARBA00009437"/>
    </source>
</evidence>
<evidence type="ECO:0000256" key="3">
    <source>
        <dbReference type="ARBA" id="ARBA00023125"/>
    </source>
</evidence>
<dbReference type="InterPro" id="IPR036390">
    <property type="entry name" value="WH_DNA-bd_sf"/>
</dbReference>
<dbReference type="OrthoDB" id="9785745at2"/>
<dbReference type="STRING" id="1441095.AM592_00550"/>
<evidence type="ECO:0000256" key="2">
    <source>
        <dbReference type="ARBA" id="ARBA00023015"/>
    </source>
</evidence>
<keyword evidence="3" id="KW-0238">DNA-binding</keyword>
<keyword evidence="2" id="KW-0805">Transcription regulation</keyword>
<feature type="domain" description="HTH lysR-type" evidence="5">
    <location>
        <begin position="1"/>
        <end position="57"/>
    </location>
</feature>
<dbReference type="GO" id="GO:0003677">
    <property type="term" value="F:DNA binding"/>
    <property type="evidence" value="ECO:0007669"/>
    <property type="project" value="UniProtKB-KW"/>
</dbReference>
<dbReference type="SUPFAM" id="SSF53850">
    <property type="entry name" value="Periplasmic binding protein-like II"/>
    <property type="match status" value="1"/>
</dbReference>
<reference evidence="6 7" key="2">
    <citation type="journal article" date="2016" name="Int. J. Syst. Evol. Microbiol.">
        <title>Bacillus gobiensis sp. nov., isolated from a soil sample.</title>
        <authorList>
            <person name="Liu B."/>
            <person name="Liu G.H."/>
            <person name="Cetin S."/>
            <person name="Schumann P."/>
            <person name="Pan Z.Z."/>
            <person name="Chen Q.Q."/>
        </authorList>
    </citation>
    <scope>NUCLEOTIDE SEQUENCE [LARGE SCALE GENOMIC DNA]</scope>
    <source>
        <strain evidence="6 7">FJAT-4402</strain>
    </source>
</reference>
<name>A0A0M4FH17_9BACI</name>
<dbReference type="CDD" id="cd05466">
    <property type="entry name" value="PBP2_LTTR_substrate"/>
    <property type="match status" value="1"/>
</dbReference>
<dbReference type="PRINTS" id="PR00039">
    <property type="entry name" value="HTHLYSR"/>
</dbReference>
<dbReference type="PATRIC" id="fig|1441095.3.peg.123"/>
<dbReference type="Gene3D" id="3.40.190.290">
    <property type="match status" value="1"/>
</dbReference>
<organism evidence="6 7">
    <name type="scientific">Bacillus gobiensis</name>
    <dbReference type="NCBI Taxonomy" id="1441095"/>
    <lineage>
        <taxon>Bacteria</taxon>
        <taxon>Bacillati</taxon>
        <taxon>Bacillota</taxon>
        <taxon>Bacilli</taxon>
        <taxon>Bacillales</taxon>
        <taxon>Bacillaceae</taxon>
        <taxon>Bacillus</taxon>
    </lineage>
</organism>